<proteinExistence type="predicted"/>
<dbReference type="EMBL" id="CAXITT010001110">
    <property type="protein sequence ID" value="CAL1547938.1"/>
    <property type="molecule type" value="Genomic_DNA"/>
</dbReference>
<sequence>MTDRAKRKSDAKIHTRSLLRSAPLGLSLAELRRDYVDYIGTHLPSRDLGYNNDEEFL</sequence>
<accession>A0AAV2IMS5</accession>
<keyword evidence="3" id="KW-1185">Reference proteome</keyword>
<gene>
    <name evidence="2" type="ORF">GSLYS_00021255001</name>
</gene>
<name>A0AAV2IMS5_LYMST</name>
<evidence type="ECO:0000313" key="2">
    <source>
        <dbReference type="EMBL" id="CAL1547938.1"/>
    </source>
</evidence>
<dbReference type="Proteomes" id="UP001497497">
    <property type="component" value="Unassembled WGS sequence"/>
</dbReference>
<reference evidence="2 3" key="1">
    <citation type="submission" date="2024-04" db="EMBL/GenBank/DDBJ databases">
        <authorList>
            <consortium name="Genoscope - CEA"/>
            <person name="William W."/>
        </authorList>
    </citation>
    <scope>NUCLEOTIDE SEQUENCE [LARGE SCALE GENOMIC DNA]</scope>
</reference>
<comment type="caution">
    <text evidence="2">The sequence shown here is derived from an EMBL/GenBank/DDBJ whole genome shotgun (WGS) entry which is preliminary data.</text>
</comment>
<protein>
    <recommendedName>
        <fullName evidence="1">HTH OST-type domain-containing protein</fullName>
    </recommendedName>
</protein>
<dbReference type="PROSITE" id="PS51644">
    <property type="entry name" value="HTH_OST"/>
    <property type="match status" value="1"/>
</dbReference>
<feature type="domain" description="HTH OST-type" evidence="1">
    <location>
        <begin position="7"/>
        <end position="57"/>
    </location>
</feature>
<evidence type="ECO:0000259" key="1">
    <source>
        <dbReference type="PROSITE" id="PS51644"/>
    </source>
</evidence>
<dbReference type="InterPro" id="IPR041966">
    <property type="entry name" value="LOTUS-like"/>
</dbReference>
<organism evidence="2 3">
    <name type="scientific">Lymnaea stagnalis</name>
    <name type="common">Great pond snail</name>
    <name type="synonym">Helix stagnalis</name>
    <dbReference type="NCBI Taxonomy" id="6523"/>
    <lineage>
        <taxon>Eukaryota</taxon>
        <taxon>Metazoa</taxon>
        <taxon>Spiralia</taxon>
        <taxon>Lophotrochozoa</taxon>
        <taxon>Mollusca</taxon>
        <taxon>Gastropoda</taxon>
        <taxon>Heterobranchia</taxon>
        <taxon>Euthyneura</taxon>
        <taxon>Panpulmonata</taxon>
        <taxon>Hygrophila</taxon>
        <taxon>Lymnaeoidea</taxon>
        <taxon>Lymnaeidae</taxon>
        <taxon>Lymnaea</taxon>
    </lineage>
</organism>
<dbReference type="Pfam" id="PF12872">
    <property type="entry name" value="OST-HTH"/>
    <property type="match status" value="1"/>
</dbReference>
<dbReference type="Gene3D" id="3.30.420.610">
    <property type="entry name" value="LOTUS domain-like"/>
    <property type="match status" value="1"/>
</dbReference>
<dbReference type="InterPro" id="IPR025605">
    <property type="entry name" value="OST-HTH/LOTUS_dom"/>
</dbReference>
<evidence type="ECO:0000313" key="3">
    <source>
        <dbReference type="Proteomes" id="UP001497497"/>
    </source>
</evidence>
<dbReference type="AlphaFoldDB" id="A0AAV2IMS5"/>
<feature type="non-terminal residue" evidence="2">
    <location>
        <position position="57"/>
    </location>
</feature>